<dbReference type="Gene3D" id="3.60.40.10">
    <property type="entry name" value="PPM-type phosphatase domain"/>
    <property type="match status" value="1"/>
</dbReference>
<accession>A0A1I0ZP33</accession>
<dbReference type="Pfam" id="PF00481">
    <property type="entry name" value="PP2C"/>
    <property type="match status" value="1"/>
</dbReference>
<protein>
    <submittedName>
        <fullName evidence="2">Protein phosphatase</fullName>
    </submittedName>
</protein>
<dbReference type="CDD" id="cd00143">
    <property type="entry name" value="PP2Cc"/>
    <property type="match status" value="1"/>
</dbReference>
<evidence type="ECO:0000313" key="3">
    <source>
        <dbReference type="Proteomes" id="UP000198619"/>
    </source>
</evidence>
<dbReference type="SMART" id="SM00331">
    <property type="entry name" value="PP2C_SIG"/>
    <property type="match status" value="1"/>
</dbReference>
<dbReference type="EMBL" id="FOKI01000023">
    <property type="protein sequence ID" value="SFB26876.1"/>
    <property type="molecule type" value="Genomic_DNA"/>
</dbReference>
<dbReference type="SUPFAM" id="SSF81606">
    <property type="entry name" value="PP2C-like"/>
    <property type="match status" value="1"/>
</dbReference>
<dbReference type="InterPro" id="IPR036457">
    <property type="entry name" value="PPM-type-like_dom_sf"/>
</dbReference>
<reference evidence="2 3" key="1">
    <citation type="submission" date="2016-10" db="EMBL/GenBank/DDBJ databases">
        <authorList>
            <person name="de Groot N.N."/>
        </authorList>
    </citation>
    <scope>NUCLEOTIDE SEQUENCE [LARGE SCALE GENOMIC DNA]</scope>
    <source>
        <strain evidence="2 3">DSM 12271</strain>
    </source>
</reference>
<proteinExistence type="predicted"/>
<sequence length="248" mass="27699">MVGFITDVGNVRKLNEDCIEFYEDGEKSIYVVADGMGGHNAGEVASKLASTSLISYIKEKFNSNDINRVFIESIKFANEKVYNYSLTSNNLNGMGTTITACLIYKEQVLVANVGDSSCFIIKDGQIRKITRDHSLVQELVDEGTITEAEAKNHPNKNIITRAVGTKEEVVPDIYELSITEFQHMLLCSDGLTNDVTNEELIHLIDLSENYNEFCKKVLQLAKSRGARDNISLIIVGGEHYENRNYTRG</sequence>
<dbReference type="InterPro" id="IPR015655">
    <property type="entry name" value="PP2C"/>
</dbReference>
<dbReference type="OrthoDB" id="9801841at2"/>
<dbReference type="RefSeq" id="WP_090042111.1">
    <property type="nucleotide sequence ID" value="NZ_FOKI01000023.1"/>
</dbReference>
<dbReference type="SMART" id="SM00332">
    <property type="entry name" value="PP2Cc"/>
    <property type="match status" value="1"/>
</dbReference>
<dbReference type="GO" id="GO:0004722">
    <property type="term" value="F:protein serine/threonine phosphatase activity"/>
    <property type="evidence" value="ECO:0007669"/>
    <property type="project" value="InterPro"/>
</dbReference>
<evidence type="ECO:0000313" key="2">
    <source>
        <dbReference type="EMBL" id="SFB26876.1"/>
    </source>
</evidence>
<keyword evidence="3" id="KW-1185">Reference proteome</keyword>
<dbReference type="InterPro" id="IPR001932">
    <property type="entry name" value="PPM-type_phosphatase-like_dom"/>
</dbReference>
<dbReference type="STRING" id="84698.SAMN04488528_102314"/>
<dbReference type="Proteomes" id="UP000198619">
    <property type="component" value="Unassembled WGS sequence"/>
</dbReference>
<dbReference type="PANTHER" id="PTHR47992">
    <property type="entry name" value="PROTEIN PHOSPHATASE"/>
    <property type="match status" value="1"/>
</dbReference>
<name>A0A1I0ZP33_9CLOT</name>
<organism evidence="2 3">
    <name type="scientific">Clostridium frigidicarnis</name>
    <dbReference type="NCBI Taxonomy" id="84698"/>
    <lineage>
        <taxon>Bacteria</taxon>
        <taxon>Bacillati</taxon>
        <taxon>Bacillota</taxon>
        <taxon>Clostridia</taxon>
        <taxon>Eubacteriales</taxon>
        <taxon>Clostridiaceae</taxon>
        <taxon>Clostridium</taxon>
    </lineage>
</organism>
<evidence type="ECO:0000259" key="1">
    <source>
        <dbReference type="PROSITE" id="PS51746"/>
    </source>
</evidence>
<feature type="domain" description="PPM-type phosphatase" evidence="1">
    <location>
        <begin position="1"/>
        <end position="237"/>
    </location>
</feature>
<gene>
    <name evidence="2" type="ORF">SAMN04488528_102314</name>
</gene>
<dbReference type="AlphaFoldDB" id="A0A1I0ZP33"/>
<dbReference type="NCBIfam" id="NF033484">
    <property type="entry name" value="Stp1_PP2C_phos"/>
    <property type="match status" value="1"/>
</dbReference>
<dbReference type="PROSITE" id="PS51746">
    <property type="entry name" value="PPM_2"/>
    <property type="match status" value="1"/>
</dbReference>